<proteinExistence type="predicted"/>
<dbReference type="OrthoDB" id="5974698at2"/>
<evidence type="ECO:0000256" key="1">
    <source>
        <dbReference type="SAM" id="MobiDB-lite"/>
    </source>
</evidence>
<accession>A0A516V8D0</accession>
<protein>
    <submittedName>
        <fullName evidence="2">Uncharacterized protein</fullName>
    </submittedName>
</protein>
<organism evidence="2 3">
    <name type="scientific">Pseudoluteimonas lycopersici</name>
    <dbReference type="NCBI Taxonomy" id="1324796"/>
    <lineage>
        <taxon>Bacteria</taxon>
        <taxon>Pseudomonadati</taxon>
        <taxon>Pseudomonadota</taxon>
        <taxon>Gammaproteobacteria</taxon>
        <taxon>Lysobacterales</taxon>
        <taxon>Lysobacteraceae</taxon>
        <taxon>Pseudoluteimonas</taxon>
    </lineage>
</organism>
<dbReference type="Proteomes" id="UP000315891">
    <property type="component" value="Chromosome"/>
</dbReference>
<evidence type="ECO:0000313" key="2">
    <source>
        <dbReference type="EMBL" id="QDQ74792.1"/>
    </source>
</evidence>
<keyword evidence="3" id="KW-1185">Reference proteome</keyword>
<feature type="region of interest" description="Disordered" evidence="1">
    <location>
        <begin position="1"/>
        <end position="20"/>
    </location>
</feature>
<sequence length="158" mass="16682">MAFPALAGDPTPEISRPAATPQPVGVLHTLRQIPEACARIQGQFTGDAANPYKFELVKTSPNCAPRAKLVDAATVKPSEAGGWKFNDLVRVPSTQCATQFAVVRVWRKPSDTAVPPKADAQGSSRLYLKDMQAAAKAGTLNPIPIYAVSTAVEGTPCP</sequence>
<reference evidence="2 3" key="1">
    <citation type="submission" date="2019-07" db="EMBL/GenBank/DDBJ databases">
        <title>Lysobacter weifangensis sp. nov., isolated from bensulfuron-methyl contaminated farmland soil.</title>
        <authorList>
            <person name="Zhao H."/>
        </authorList>
    </citation>
    <scope>NUCLEOTIDE SEQUENCE [LARGE SCALE GENOMIC DNA]</scope>
    <source>
        <strain evidence="2 3">CC-Bw-6</strain>
    </source>
</reference>
<evidence type="ECO:0000313" key="3">
    <source>
        <dbReference type="Proteomes" id="UP000315891"/>
    </source>
</evidence>
<name>A0A516V8D0_9GAMM</name>
<gene>
    <name evidence="2" type="ORF">FNZ56_07325</name>
</gene>
<dbReference type="AlphaFoldDB" id="A0A516V8D0"/>
<dbReference type="EMBL" id="CP041742">
    <property type="protein sequence ID" value="QDQ74792.1"/>
    <property type="molecule type" value="Genomic_DNA"/>
</dbReference>